<gene>
    <name evidence="1" type="ORF">BpHYR1_028642</name>
</gene>
<organism evidence="1 2">
    <name type="scientific">Brachionus plicatilis</name>
    <name type="common">Marine rotifer</name>
    <name type="synonym">Brachionus muelleri</name>
    <dbReference type="NCBI Taxonomy" id="10195"/>
    <lineage>
        <taxon>Eukaryota</taxon>
        <taxon>Metazoa</taxon>
        <taxon>Spiralia</taxon>
        <taxon>Gnathifera</taxon>
        <taxon>Rotifera</taxon>
        <taxon>Eurotatoria</taxon>
        <taxon>Monogononta</taxon>
        <taxon>Pseudotrocha</taxon>
        <taxon>Ploima</taxon>
        <taxon>Brachionidae</taxon>
        <taxon>Brachionus</taxon>
    </lineage>
</organism>
<accession>A0A3M7RCY6</accession>
<evidence type="ECO:0000313" key="1">
    <source>
        <dbReference type="EMBL" id="RNA21331.1"/>
    </source>
</evidence>
<comment type="caution">
    <text evidence="1">The sequence shown here is derived from an EMBL/GenBank/DDBJ whole genome shotgun (WGS) entry which is preliminary data.</text>
</comment>
<reference evidence="1 2" key="1">
    <citation type="journal article" date="2018" name="Sci. Rep.">
        <title>Genomic signatures of local adaptation to the degree of environmental predictability in rotifers.</title>
        <authorList>
            <person name="Franch-Gras L."/>
            <person name="Hahn C."/>
            <person name="Garcia-Roger E.M."/>
            <person name="Carmona M.J."/>
            <person name="Serra M."/>
            <person name="Gomez A."/>
        </authorList>
    </citation>
    <scope>NUCLEOTIDE SEQUENCE [LARGE SCALE GENOMIC DNA]</scope>
    <source>
        <strain evidence="1">HYR1</strain>
    </source>
</reference>
<name>A0A3M7RCY6_BRAPC</name>
<evidence type="ECO:0000313" key="2">
    <source>
        <dbReference type="Proteomes" id="UP000276133"/>
    </source>
</evidence>
<sequence length="151" mass="17877">MSQLSRTPCLVARSWSSYLNKQKVRCAFFEYKRESKNQFNCSILVTCHSCMKSENKLLNLDNKMNNFYYFKKTLDFNGAGDLEKILLFAGFYQFLPISWFFGMLSKVPSNPNYIEKNLNICKVMFLFRFLSVFQEKYFQNCLAHSILVEIE</sequence>
<keyword evidence="2" id="KW-1185">Reference proteome</keyword>
<protein>
    <submittedName>
        <fullName evidence="1">Uncharacterized protein</fullName>
    </submittedName>
</protein>
<dbReference type="Proteomes" id="UP000276133">
    <property type="component" value="Unassembled WGS sequence"/>
</dbReference>
<dbReference type="AlphaFoldDB" id="A0A3M7RCY6"/>
<dbReference type="EMBL" id="REGN01003695">
    <property type="protein sequence ID" value="RNA21331.1"/>
    <property type="molecule type" value="Genomic_DNA"/>
</dbReference>
<proteinExistence type="predicted"/>